<reference evidence="2 3" key="1">
    <citation type="journal article" date="2023" name="bioRxiv">
        <title>High-quality genome assemblies of four members of thePodospora anserinaspecies complex.</title>
        <authorList>
            <person name="Ament-Velasquez S.L."/>
            <person name="Vogan A.A."/>
            <person name="Wallerman O."/>
            <person name="Hartmann F."/>
            <person name="Gautier V."/>
            <person name="Silar P."/>
            <person name="Giraud T."/>
            <person name="Johannesson H."/>
        </authorList>
    </citation>
    <scope>NUCLEOTIDE SEQUENCE [LARGE SCALE GENOMIC DNA]</scope>
    <source>
        <strain evidence="2 3">CBS 124.78</strain>
    </source>
</reference>
<gene>
    <name evidence="2" type="ORF">QC764_115325</name>
</gene>
<accession>A0ABR0IQ86</accession>
<name>A0ABR0IQ86_9PEZI</name>
<proteinExistence type="predicted"/>
<evidence type="ECO:0000256" key="1">
    <source>
        <dbReference type="SAM" id="MobiDB-lite"/>
    </source>
</evidence>
<feature type="compositionally biased region" description="Polar residues" evidence="1">
    <location>
        <begin position="113"/>
        <end position="125"/>
    </location>
</feature>
<dbReference type="RefSeq" id="XP_062805790.1">
    <property type="nucleotide sequence ID" value="XM_062942782.1"/>
</dbReference>
<protein>
    <submittedName>
        <fullName evidence="2">Uncharacterized protein</fullName>
    </submittedName>
</protein>
<dbReference type="Proteomes" id="UP001323617">
    <property type="component" value="Unassembled WGS sequence"/>
</dbReference>
<feature type="region of interest" description="Disordered" evidence="1">
    <location>
        <begin position="95"/>
        <end position="125"/>
    </location>
</feature>
<keyword evidence="3" id="KW-1185">Reference proteome</keyword>
<evidence type="ECO:0000313" key="2">
    <source>
        <dbReference type="EMBL" id="KAK4682320.1"/>
    </source>
</evidence>
<organism evidence="2 3">
    <name type="scientific">Podospora pseudoanserina</name>
    <dbReference type="NCBI Taxonomy" id="2609844"/>
    <lineage>
        <taxon>Eukaryota</taxon>
        <taxon>Fungi</taxon>
        <taxon>Dikarya</taxon>
        <taxon>Ascomycota</taxon>
        <taxon>Pezizomycotina</taxon>
        <taxon>Sordariomycetes</taxon>
        <taxon>Sordariomycetidae</taxon>
        <taxon>Sordariales</taxon>
        <taxon>Podosporaceae</taxon>
        <taxon>Podospora</taxon>
    </lineage>
</organism>
<dbReference type="EMBL" id="JAFFHC010000001">
    <property type="protein sequence ID" value="KAK4682320.1"/>
    <property type="molecule type" value="Genomic_DNA"/>
</dbReference>
<sequence>MIPCRYYACRLLVMHMHCWEIIDASRLLRTDWRNTLIVEIIQMTQDTKIGVHDGSTVVSASAPNGYSPIKVRHGPYPWANYSAAVGIGVARCRQSHPQKPSWSNLPSRPLPKENQNMTDSSDTPTLRLSFPLHDPRTLKSLSAPQPHLLWQRLPWRCCASPGGQLV</sequence>
<evidence type="ECO:0000313" key="3">
    <source>
        <dbReference type="Proteomes" id="UP001323617"/>
    </source>
</evidence>
<dbReference type="GeneID" id="87963647"/>
<feature type="compositionally biased region" description="Polar residues" evidence="1">
    <location>
        <begin position="95"/>
        <end position="106"/>
    </location>
</feature>
<comment type="caution">
    <text evidence="2">The sequence shown here is derived from an EMBL/GenBank/DDBJ whole genome shotgun (WGS) entry which is preliminary data.</text>
</comment>